<organism evidence="2 3">
    <name type="scientific">Colletotrichum musicola</name>
    <dbReference type="NCBI Taxonomy" id="2175873"/>
    <lineage>
        <taxon>Eukaryota</taxon>
        <taxon>Fungi</taxon>
        <taxon>Dikarya</taxon>
        <taxon>Ascomycota</taxon>
        <taxon>Pezizomycotina</taxon>
        <taxon>Sordariomycetes</taxon>
        <taxon>Hypocreomycetidae</taxon>
        <taxon>Glomerellales</taxon>
        <taxon>Glomerellaceae</taxon>
        <taxon>Colletotrichum</taxon>
        <taxon>Colletotrichum orchidearum species complex</taxon>
    </lineage>
</organism>
<proteinExistence type="predicted"/>
<accession>A0A8H6NH87</accession>
<feature type="region of interest" description="Disordered" evidence="1">
    <location>
        <begin position="61"/>
        <end position="110"/>
    </location>
</feature>
<protein>
    <submittedName>
        <fullName evidence="2">Uncharacterized protein</fullName>
    </submittedName>
</protein>
<evidence type="ECO:0000313" key="3">
    <source>
        <dbReference type="Proteomes" id="UP000639643"/>
    </source>
</evidence>
<dbReference type="AlphaFoldDB" id="A0A8H6NH87"/>
<keyword evidence="3" id="KW-1185">Reference proteome</keyword>
<comment type="caution">
    <text evidence="2">The sequence shown here is derived from an EMBL/GenBank/DDBJ whole genome shotgun (WGS) entry which is preliminary data.</text>
</comment>
<dbReference type="Proteomes" id="UP000639643">
    <property type="component" value="Unassembled WGS sequence"/>
</dbReference>
<feature type="region of interest" description="Disordered" evidence="1">
    <location>
        <begin position="1"/>
        <end position="25"/>
    </location>
</feature>
<sequence length="110" mass="12095">MRRGGNLAGQQLSDIRSHFGPRRRDFSEALVARRDIQRREQCTLGEYLIPSSVTPVEEGLQGCRHLSPGRDGEVGPGTAGHPAWSPHHEAGTDREDGAHSSYRDSQTYGT</sequence>
<gene>
    <name evidence="2" type="ORF">CMUS01_06590</name>
</gene>
<dbReference type="EMBL" id="WIGM01000218">
    <property type="protein sequence ID" value="KAF6833344.1"/>
    <property type="molecule type" value="Genomic_DNA"/>
</dbReference>
<evidence type="ECO:0000256" key="1">
    <source>
        <dbReference type="SAM" id="MobiDB-lite"/>
    </source>
</evidence>
<name>A0A8H6NH87_9PEZI</name>
<reference evidence="2" key="1">
    <citation type="journal article" date="2020" name="Phytopathology">
        <title>Genome Sequence Resources of Colletotrichum truncatum, C. plurivorum, C. musicola, and C. sojae: Four Species Pathogenic to Soybean (Glycine max).</title>
        <authorList>
            <person name="Rogerio F."/>
            <person name="Boufleur T.R."/>
            <person name="Ciampi-Guillardi M."/>
            <person name="Sukno S.A."/>
            <person name="Thon M.R."/>
            <person name="Massola Junior N.S."/>
            <person name="Baroncelli R."/>
        </authorList>
    </citation>
    <scope>NUCLEOTIDE SEQUENCE</scope>
    <source>
        <strain evidence="2">LFN0074</strain>
    </source>
</reference>
<evidence type="ECO:0000313" key="2">
    <source>
        <dbReference type="EMBL" id="KAF6833344.1"/>
    </source>
</evidence>
<feature type="compositionally biased region" description="Basic and acidic residues" evidence="1">
    <location>
        <begin position="86"/>
        <end position="102"/>
    </location>
</feature>